<sequence>MSDVMRVVVDSAQDAAITNNTLFLSPHIRDLATSVYEEFKNQVARHGEGAVDRLAPIVIRILERVDELHEANEMTEVRLGVLQAEVHSLNLRVERETSLRKAAEARVITLDDEYADTKSTLEKHITELTGLVRILQTKQQNAAAHATRLEEKEAELRKELANAQARYNDLLRTHVAHIERCRRAQREQPAYVSCSKSPTATDTTNIARSLSPTEASSLPSESVQPVSRAFQESDMSSLARKEMPEEEMSSPRIIHHEQKKPTVPSLDVNMFADLTGFLLEDPSDYEAQLISQPTTEQNDDTEDLISSATADECDDFGMQSVEYEVNRLVSENQDLIETKNALNVLKDDLLTRIDDLTGENMVLRHDLDVCLEELNQRKMQTTEAARRILHLEAEVARLTSRICENLQLSASPLSPLSHGSGDGPSVRRSSSLTRDRNNELRLEQANGEEKSVRLRSQSCSNIRHFADDDYRCVPAAELPASTAAPTAAAGAVTVKPPLAQSQATAQAPSNNPAQRGPKAGANSVRFTRREMARVVVERNYYKRKFLELQETVQYSAERGNTGALQLRQPTPSRGSRLSSFASGALNTVQSLAADVVQSFDQLFSDATLPLPSTERAPVSDDRSSQTRTSTALWNLLGNFVGQAVTYTADAVISTGSGLLRDVARPVIPTDVRSGPHVRVPTLDDLPPGCIGRAVSMRHPVPCMSAKVCTISSSLRQQREKDSYP</sequence>
<keyword evidence="1" id="KW-0175">Coiled coil</keyword>
<feature type="compositionally biased region" description="Basic and acidic residues" evidence="2">
    <location>
        <begin position="433"/>
        <end position="452"/>
    </location>
</feature>
<dbReference type="Pfam" id="PF09744">
    <property type="entry name" value="RH1"/>
    <property type="match status" value="1"/>
</dbReference>
<feature type="region of interest" description="Disordered" evidence="2">
    <location>
        <begin position="499"/>
        <end position="524"/>
    </location>
</feature>
<evidence type="ECO:0000259" key="3">
    <source>
        <dbReference type="PROSITE" id="PS51776"/>
    </source>
</evidence>
<dbReference type="PANTHER" id="PTHR13886:SF4">
    <property type="entry name" value="JNK-INTERACTING PROTEIN 3"/>
    <property type="match status" value="1"/>
</dbReference>
<dbReference type="GO" id="GO:0005078">
    <property type="term" value="F:MAP-kinase scaffold activity"/>
    <property type="evidence" value="ECO:0007669"/>
    <property type="project" value="InterPro"/>
</dbReference>
<dbReference type="InterPro" id="IPR032486">
    <property type="entry name" value="JIP_LZII"/>
</dbReference>
<accession>A0A0X3PE99</accession>
<feature type="region of interest" description="Disordered" evidence="2">
    <location>
        <begin position="413"/>
        <end position="453"/>
    </location>
</feature>
<organism evidence="4">
    <name type="scientific">Schistocephalus solidus</name>
    <name type="common">Tapeworm</name>
    <dbReference type="NCBI Taxonomy" id="70667"/>
    <lineage>
        <taxon>Eukaryota</taxon>
        <taxon>Metazoa</taxon>
        <taxon>Spiralia</taxon>
        <taxon>Lophotrochozoa</taxon>
        <taxon>Platyhelminthes</taxon>
        <taxon>Cestoda</taxon>
        <taxon>Eucestoda</taxon>
        <taxon>Diphyllobothriidea</taxon>
        <taxon>Diphyllobothriidae</taxon>
        <taxon>Schistocephalus</taxon>
    </lineage>
</organism>
<dbReference type="GO" id="GO:0008432">
    <property type="term" value="F:JUN kinase binding"/>
    <property type="evidence" value="ECO:0007669"/>
    <property type="project" value="TreeGrafter"/>
</dbReference>
<gene>
    <name evidence="4" type="primary">JIP</name>
    <name evidence="4" type="ORF">TR158610</name>
</gene>
<dbReference type="InterPro" id="IPR039911">
    <property type="entry name" value="JIP3/JIP4"/>
</dbReference>
<dbReference type="GO" id="GO:0005737">
    <property type="term" value="C:cytoplasm"/>
    <property type="evidence" value="ECO:0007669"/>
    <property type="project" value="TreeGrafter"/>
</dbReference>
<proteinExistence type="predicted"/>
<dbReference type="InterPro" id="IPR034743">
    <property type="entry name" value="RH1"/>
</dbReference>
<reference evidence="4" key="1">
    <citation type="submission" date="2016-01" db="EMBL/GenBank/DDBJ databases">
        <title>Reference transcriptome for the parasite Schistocephalus solidus: insights into the molecular evolution of parasitism.</title>
        <authorList>
            <person name="Hebert F.O."/>
            <person name="Grambauer S."/>
            <person name="Barber I."/>
            <person name="Landry C.R."/>
            <person name="Aubin-Horth N."/>
        </authorList>
    </citation>
    <scope>NUCLEOTIDE SEQUENCE</scope>
</reference>
<dbReference type="Pfam" id="PF16471">
    <property type="entry name" value="JIP_LZII"/>
    <property type="match status" value="1"/>
</dbReference>
<feature type="domain" description="RH1" evidence="3">
    <location>
        <begin position="11"/>
        <end position="99"/>
    </location>
</feature>
<feature type="compositionally biased region" description="Polar residues" evidence="2">
    <location>
        <begin position="211"/>
        <end position="225"/>
    </location>
</feature>
<protein>
    <submittedName>
        <fullName evidence="4">JNK-interacting protein</fullName>
    </submittedName>
</protein>
<dbReference type="GO" id="GO:0019894">
    <property type="term" value="F:kinesin binding"/>
    <property type="evidence" value="ECO:0007669"/>
    <property type="project" value="TreeGrafter"/>
</dbReference>
<feature type="compositionally biased region" description="Polar residues" evidence="2">
    <location>
        <begin position="499"/>
        <end position="513"/>
    </location>
</feature>
<dbReference type="GO" id="GO:0030159">
    <property type="term" value="F:signaling receptor complex adaptor activity"/>
    <property type="evidence" value="ECO:0007669"/>
    <property type="project" value="TreeGrafter"/>
</dbReference>
<name>A0A0X3PE99_SCHSO</name>
<evidence type="ECO:0000256" key="1">
    <source>
        <dbReference type="SAM" id="Coils"/>
    </source>
</evidence>
<dbReference type="Gene3D" id="1.20.5.1000">
    <property type="entry name" value="arf6 gtpase in complex with a specific effector, jip4"/>
    <property type="match status" value="1"/>
</dbReference>
<evidence type="ECO:0000313" key="4">
    <source>
        <dbReference type="EMBL" id="JAP46442.1"/>
    </source>
</evidence>
<evidence type="ECO:0000256" key="2">
    <source>
        <dbReference type="SAM" id="MobiDB-lite"/>
    </source>
</evidence>
<feature type="coiled-coil region" evidence="1">
    <location>
        <begin position="135"/>
        <end position="173"/>
    </location>
</feature>
<dbReference type="PANTHER" id="PTHR13886">
    <property type="entry name" value="JNK/SAPK-ASSOCIATED PROTEIN"/>
    <property type="match status" value="1"/>
</dbReference>
<dbReference type="PROSITE" id="PS51776">
    <property type="entry name" value="RH1"/>
    <property type="match status" value="1"/>
</dbReference>
<feature type="region of interest" description="Disordered" evidence="2">
    <location>
        <begin position="211"/>
        <end position="261"/>
    </location>
</feature>
<dbReference type="AlphaFoldDB" id="A0A0X3PE99"/>
<dbReference type="GO" id="GO:0016192">
    <property type="term" value="P:vesicle-mediated transport"/>
    <property type="evidence" value="ECO:0007669"/>
    <property type="project" value="TreeGrafter"/>
</dbReference>
<dbReference type="EMBL" id="GEEE01016783">
    <property type="protein sequence ID" value="JAP46442.1"/>
    <property type="molecule type" value="Transcribed_RNA"/>
</dbReference>